<comment type="caution">
    <text evidence="2">The sequence shown here is derived from an EMBL/GenBank/DDBJ whole genome shotgun (WGS) entry which is preliminary data.</text>
</comment>
<evidence type="ECO:0000256" key="1">
    <source>
        <dbReference type="SAM" id="MobiDB-lite"/>
    </source>
</evidence>
<gene>
    <name evidence="2" type="ORF">GGX14DRAFT_679021</name>
</gene>
<accession>A0AAD6Y509</accession>
<organism evidence="2 3">
    <name type="scientific">Mycena pura</name>
    <dbReference type="NCBI Taxonomy" id="153505"/>
    <lineage>
        <taxon>Eukaryota</taxon>
        <taxon>Fungi</taxon>
        <taxon>Dikarya</taxon>
        <taxon>Basidiomycota</taxon>
        <taxon>Agaricomycotina</taxon>
        <taxon>Agaricomycetes</taxon>
        <taxon>Agaricomycetidae</taxon>
        <taxon>Agaricales</taxon>
        <taxon>Marasmiineae</taxon>
        <taxon>Mycenaceae</taxon>
        <taxon>Mycena</taxon>
    </lineage>
</organism>
<feature type="compositionally biased region" description="Acidic residues" evidence="1">
    <location>
        <begin position="519"/>
        <end position="543"/>
    </location>
</feature>
<dbReference type="AlphaFoldDB" id="A0AAD6Y509"/>
<name>A0AAD6Y509_9AGAR</name>
<keyword evidence="3" id="KW-1185">Reference proteome</keyword>
<feature type="region of interest" description="Disordered" evidence="1">
    <location>
        <begin position="57"/>
        <end position="120"/>
    </location>
</feature>
<reference evidence="2" key="1">
    <citation type="submission" date="2023-03" db="EMBL/GenBank/DDBJ databases">
        <title>Massive genome expansion in bonnet fungi (Mycena s.s.) driven by repeated elements and novel gene families across ecological guilds.</title>
        <authorList>
            <consortium name="Lawrence Berkeley National Laboratory"/>
            <person name="Harder C.B."/>
            <person name="Miyauchi S."/>
            <person name="Viragh M."/>
            <person name="Kuo A."/>
            <person name="Thoen E."/>
            <person name="Andreopoulos B."/>
            <person name="Lu D."/>
            <person name="Skrede I."/>
            <person name="Drula E."/>
            <person name="Henrissat B."/>
            <person name="Morin E."/>
            <person name="Kohler A."/>
            <person name="Barry K."/>
            <person name="LaButti K."/>
            <person name="Morin E."/>
            <person name="Salamov A."/>
            <person name="Lipzen A."/>
            <person name="Mereny Z."/>
            <person name="Hegedus B."/>
            <person name="Baldrian P."/>
            <person name="Stursova M."/>
            <person name="Weitz H."/>
            <person name="Taylor A."/>
            <person name="Grigoriev I.V."/>
            <person name="Nagy L.G."/>
            <person name="Martin F."/>
            <person name="Kauserud H."/>
        </authorList>
    </citation>
    <scope>NUCLEOTIDE SEQUENCE</scope>
    <source>
        <strain evidence="2">9144</strain>
    </source>
</reference>
<evidence type="ECO:0000313" key="2">
    <source>
        <dbReference type="EMBL" id="KAJ7194445.1"/>
    </source>
</evidence>
<dbReference type="EMBL" id="JARJCW010000098">
    <property type="protein sequence ID" value="KAJ7194445.1"/>
    <property type="molecule type" value="Genomic_DNA"/>
</dbReference>
<dbReference type="Proteomes" id="UP001219525">
    <property type="component" value="Unassembled WGS sequence"/>
</dbReference>
<evidence type="ECO:0000313" key="3">
    <source>
        <dbReference type="Proteomes" id="UP001219525"/>
    </source>
</evidence>
<feature type="compositionally biased region" description="Basic and acidic residues" evidence="1">
    <location>
        <begin position="590"/>
        <end position="611"/>
    </location>
</feature>
<feature type="compositionally biased region" description="Basic and acidic residues" evidence="1">
    <location>
        <begin position="455"/>
        <end position="466"/>
    </location>
</feature>
<feature type="region of interest" description="Disordered" evidence="1">
    <location>
        <begin position="571"/>
        <end position="623"/>
    </location>
</feature>
<sequence>MPSGNKSAAIAAGKPKVIGAVPEGFKKCTSTGCPHHIPINDRYKKCAVCRETNRITQARARAKKASATQESNAESDGEGGEHVDHPQKTSEERPKKKQKVAGRDADSDTSDEESETSYTLRSVMKTTEDIHFKGQFMLPVEDGMDEKTRVQLMNREITAATSLRWTLGIIRDIGVPKTRRRREWINFNAGAACASRVIARGCKHGKHSLSQSTSDIDCGTWSTATIPCPMAPVQEFVAISRPSDITDRVSNAQIYNAWWTVVECFWKRDDNQMISTERLLKEYKDEVDVFAPQGVPEDIEILCWGMKQITQRLKTRVVEIAMDATYNTNAKQLELYGIMAEFDNAGFPLAYCLLSTTSSISHRKHVKTLTTFTTCVRDTYNIHPEFTHVDKDLGEISVLADVWNPKISICWWHIDDAVTKHLKKAKLSTTPYKVKRAQAQFSFIASDFLSQVKHDKDEYKGGKPDDEVSDDEGNTATQNPSRLPFRLPPLPSPQLDANGVPVLRIPRPEDIYFRDELDSEDDNASADSEVEDDNASADSEVEEPMAMSTAGQKRNMGIPLGELVSPQPLGALGMLGTSHNSALANDDDLREAMPRNEHESTPRDPMVPEHEDSNDEDLHEENWVRQVTTYKHEMRRKIAKLQ</sequence>
<feature type="region of interest" description="Disordered" evidence="1">
    <location>
        <begin position="455"/>
        <end position="500"/>
    </location>
</feature>
<protein>
    <recommendedName>
        <fullName evidence="4">MULE transposase domain-containing protein</fullName>
    </recommendedName>
</protein>
<feature type="region of interest" description="Disordered" evidence="1">
    <location>
        <begin position="519"/>
        <end position="549"/>
    </location>
</feature>
<proteinExistence type="predicted"/>
<evidence type="ECO:0008006" key="4">
    <source>
        <dbReference type="Google" id="ProtNLM"/>
    </source>
</evidence>
<feature type="compositionally biased region" description="Basic and acidic residues" evidence="1">
    <location>
        <begin position="79"/>
        <end position="94"/>
    </location>
</feature>